<dbReference type="Proteomes" id="UP000199682">
    <property type="component" value="Unassembled WGS sequence"/>
</dbReference>
<evidence type="ECO:0000313" key="3">
    <source>
        <dbReference type="Proteomes" id="UP000199682"/>
    </source>
</evidence>
<protein>
    <submittedName>
        <fullName evidence="2">Helix-turn-helix domain-containing protein</fullName>
    </submittedName>
</protein>
<dbReference type="Gene3D" id="1.10.260.40">
    <property type="entry name" value="lambda repressor-like DNA-binding domains"/>
    <property type="match status" value="1"/>
</dbReference>
<feature type="domain" description="HTH cro/C1-type" evidence="1">
    <location>
        <begin position="20"/>
        <end position="75"/>
    </location>
</feature>
<dbReference type="EMBL" id="FNET01000005">
    <property type="protein sequence ID" value="SDK29553.1"/>
    <property type="molecule type" value="Genomic_DNA"/>
</dbReference>
<dbReference type="Pfam" id="PF19054">
    <property type="entry name" value="DUF5753"/>
    <property type="match status" value="1"/>
</dbReference>
<dbReference type="SUPFAM" id="SSF47413">
    <property type="entry name" value="lambda repressor-like DNA-binding domains"/>
    <property type="match status" value="1"/>
</dbReference>
<evidence type="ECO:0000313" key="2">
    <source>
        <dbReference type="EMBL" id="SDK29553.1"/>
    </source>
</evidence>
<dbReference type="RefSeq" id="WP_176929616.1">
    <property type="nucleotide sequence ID" value="NZ_FNET01000005.1"/>
</dbReference>
<proteinExistence type="predicted"/>
<dbReference type="InterPro" id="IPR001387">
    <property type="entry name" value="Cro/C1-type_HTH"/>
</dbReference>
<sequence length="281" mass="31451">MTESEERLSPSDFKKQLGETIRTLREERKHGRHVLAALLSCSEDKIGTIERGDVAVDATDLAAMLDFFGVEGEYRTDIEQLAQEARKRRPRTGWGKLIPQRLHKFFLSEESARVIRSYGPELLHGLAQPRIYASAVLAGNSALSKADRERLLDVRMARQARLFGPNPPRVSLLIPEHVLRIPIGGPDVVRATKDHLRKLAELDHFEWRVLETALGKHPALGRGPFTILTPARGSQSVYVEIGKDGIFIEDEERVAGYEQTFTEASGIALSREASLRLLDTV</sequence>
<accession>A0A1G9AQM7</accession>
<dbReference type="InterPro" id="IPR043917">
    <property type="entry name" value="DUF5753"/>
</dbReference>
<reference evidence="3" key="1">
    <citation type="submission" date="2016-10" db="EMBL/GenBank/DDBJ databases">
        <authorList>
            <person name="Varghese N."/>
            <person name="Submissions S."/>
        </authorList>
    </citation>
    <scope>NUCLEOTIDE SEQUENCE [LARGE SCALE GENOMIC DNA]</scope>
    <source>
        <strain evidence="3">DSM 44796</strain>
    </source>
</reference>
<name>A0A1G9AQM7_9PSEU</name>
<evidence type="ECO:0000259" key="1">
    <source>
        <dbReference type="SMART" id="SM00530"/>
    </source>
</evidence>
<dbReference type="Pfam" id="PF13560">
    <property type="entry name" value="HTH_31"/>
    <property type="match status" value="1"/>
</dbReference>
<organism evidence="2 3">
    <name type="scientific">Lentzea albidocapillata subsp. violacea</name>
    <dbReference type="NCBI Taxonomy" id="128104"/>
    <lineage>
        <taxon>Bacteria</taxon>
        <taxon>Bacillati</taxon>
        <taxon>Actinomycetota</taxon>
        <taxon>Actinomycetes</taxon>
        <taxon>Pseudonocardiales</taxon>
        <taxon>Pseudonocardiaceae</taxon>
        <taxon>Lentzea</taxon>
    </lineage>
</organism>
<dbReference type="CDD" id="cd00093">
    <property type="entry name" value="HTH_XRE"/>
    <property type="match status" value="1"/>
</dbReference>
<dbReference type="GO" id="GO:0003677">
    <property type="term" value="F:DNA binding"/>
    <property type="evidence" value="ECO:0007669"/>
    <property type="project" value="InterPro"/>
</dbReference>
<gene>
    <name evidence="2" type="ORF">SAMN04488074_10589</name>
</gene>
<dbReference type="InterPro" id="IPR010982">
    <property type="entry name" value="Lambda_DNA-bd_dom_sf"/>
</dbReference>
<dbReference type="SMART" id="SM00530">
    <property type="entry name" value="HTH_XRE"/>
    <property type="match status" value="1"/>
</dbReference>
<dbReference type="AlphaFoldDB" id="A0A1G9AQM7"/>